<dbReference type="Pfam" id="PF08125">
    <property type="entry name" value="Mannitol_dh_C"/>
    <property type="match status" value="1"/>
</dbReference>
<reference evidence="4 5" key="1">
    <citation type="submission" date="2024-02" db="EMBL/GenBank/DDBJ databases">
        <title>Genome sequence of Aquincola sp. MAHUQ-54.</title>
        <authorList>
            <person name="Huq M.A."/>
        </authorList>
    </citation>
    <scope>NUCLEOTIDE SEQUENCE [LARGE SCALE GENOMIC DNA]</scope>
    <source>
        <strain evidence="4 5">MAHUQ-54</strain>
    </source>
</reference>
<sequence>MNVILHLGLGSFHRAHQAVYLDDLIEKGDTSWHIVGANLRDDMAATMAALAAQGGEYTLETVTPAGERTYRRIRSIRQVLPFDASLANVIEVGAQPSTRIISFTVTEGGYYLDEHHRLDTGFADVASDLAGTTRQTIYGALAAVLAERMRRDAGPVTLQNCDNLRSNGERFRSGLLDFLERRGDGVLRAWVEANTTCPNAMVDRITPRPLPEVAARVQAATGWADQAPVMAERFIQWVIEDHFANGRPDWEAVGVEMVPSVLPYEEAKIRVLNASHSCIAWAGSLIGLTHIHEAVAVPAIRRMAYDYVTDDVIPALDPPGAPCPLDLAAYRDVVLDRFGNPYLADTLQRVAADGFSKIPGFILPTLRDRLAAGQPIDATAMLPALFFAFLGRWHRGALHYAYQDGVMAPATAHGFFASPDPLSAFCADPLLWGPLAGHPQLVAAVRAATARVDAFVAAHAVRTVAP</sequence>
<dbReference type="InterPro" id="IPR036291">
    <property type="entry name" value="NAD(P)-bd_dom_sf"/>
</dbReference>
<gene>
    <name evidence="4" type="primary">dalD</name>
    <name evidence="4" type="ORF">V4F39_10560</name>
</gene>
<evidence type="ECO:0000256" key="1">
    <source>
        <dbReference type="ARBA" id="ARBA00023002"/>
    </source>
</evidence>
<dbReference type="InterPro" id="IPR013131">
    <property type="entry name" value="Mannitol_DH_N"/>
</dbReference>
<dbReference type="Proteomes" id="UP001336250">
    <property type="component" value="Unassembled WGS sequence"/>
</dbReference>
<dbReference type="PANTHER" id="PTHR43362">
    <property type="entry name" value="MANNITOL DEHYDROGENASE DSF1-RELATED"/>
    <property type="match status" value="1"/>
</dbReference>
<organism evidence="4 5">
    <name type="scientific">Aquincola agrisoli</name>
    <dbReference type="NCBI Taxonomy" id="3119538"/>
    <lineage>
        <taxon>Bacteria</taxon>
        <taxon>Pseudomonadati</taxon>
        <taxon>Pseudomonadota</taxon>
        <taxon>Betaproteobacteria</taxon>
        <taxon>Burkholderiales</taxon>
        <taxon>Sphaerotilaceae</taxon>
        <taxon>Aquincola</taxon>
    </lineage>
</organism>
<dbReference type="InterPro" id="IPR050988">
    <property type="entry name" value="Mannitol_DH/Oxidoreductase"/>
</dbReference>
<dbReference type="InterPro" id="IPR000669">
    <property type="entry name" value="Mannitol_DH"/>
</dbReference>
<evidence type="ECO:0000313" key="4">
    <source>
        <dbReference type="EMBL" id="MEF7614351.1"/>
    </source>
</evidence>
<dbReference type="InterPro" id="IPR013118">
    <property type="entry name" value="Mannitol_DH_C"/>
</dbReference>
<keyword evidence="5" id="KW-1185">Reference proteome</keyword>
<dbReference type="SUPFAM" id="SSF48179">
    <property type="entry name" value="6-phosphogluconate dehydrogenase C-terminal domain-like"/>
    <property type="match status" value="1"/>
</dbReference>
<protein>
    <submittedName>
        <fullName evidence="4">D-arabinitol 4-dehydrogenase</fullName>
        <ecNumber evidence="4">1.1.1.11</ecNumber>
    </submittedName>
</protein>
<dbReference type="EC" id="1.1.1.11" evidence="4"/>
<dbReference type="EMBL" id="JAZIBG010000024">
    <property type="protein sequence ID" value="MEF7614351.1"/>
    <property type="molecule type" value="Genomic_DNA"/>
</dbReference>
<dbReference type="Pfam" id="PF01232">
    <property type="entry name" value="Mannitol_dh"/>
    <property type="match status" value="1"/>
</dbReference>
<dbReference type="Gene3D" id="1.10.1040.10">
    <property type="entry name" value="N-(1-d-carboxylethyl)-l-norvaline Dehydrogenase, domain 2"/>
    <property type="match status" value="1"/>
</dbReference>
<accession>A0AAW9Q3E3</accession>
<dbReference type="InterPro" id="IPR050025">
    <property type="entry name" value="DalD"/>
</dbReference>
<feature type="domain" description="Mannitol dehydrogenase C-terminal" evidence="3">
    <location>
        <begin position="261"/>
        <end position="449"/>
    </location>
</feature>
<comment type="caution">
    <text evidence="4">The sequence shown here is derived from an EMBL/GenBank/DDBJ whole genome shotgun (WGS) entry which is preliminary data.</text>
</comment>
<dbReference type="AlphaFoldDB" id="A0AAW9Q3E3"/>
<dbReference type="GO" id="GO:0042840">
    <property type="term" value="P:D-glucuronate catabolic process"/>
    <property type="evidence" value="ECO:0007669"/>
    <property type="project" value="TreeGrafter"/>
</dbReference>
<dbReference type="InterPro" id="IPR008927">
    <property type="entry name" value="6-PGluconate_DH-like_C_sf"/>
</dbReference>
<dbReference type="RefSeq" id="WP_332289324.1">
    <property type="nucleotide sequence ID" value="NZ_JAZIBG010000024.1"/>
</dbReference>
<evidence type="ECO:0000259" key="2">
    <source>
        <dbReference type="Pfam" id="PF01232"/>
    </source>
</evidence>
<dbReference type="GO" id="GO:0008866">
    <property type="term" value="F:fructuronate reductase activity"/>
    <property type="evidence" value="ECO:0007669"/>
    <property type="project" value="TreeGrafter"/>
</dbReference>
<dbReference type="InterPro" id="IPR013328">
    <property type="entry name" value="6PGD_dom2"/>
</dbReference>
<evidence type="ECO:0000313" key="5">
    <source>
        <dbReference type="Proteomes" id="UP001336250"/>
    </source>
</evidence>
<dbReference type="PANTHER" id="PTHR43362:SF7">
    <property type="entry name" value="D-MANNONATE OXIDOREDUCTASE"/>
    <property type="match status" value="1"/>
</dbReference>
<name>A0AAW9Q3E3_9BURK</name>
<evidence type="ECO:0000259" key="3">
    <source>
        <dbReference type="Pfam" id="PF08125"/>
    </source>
</evidence>
<proteinExistence type="predicted"/>
<dbReference type="Gene3D" id="3.40.50.720">
    <property type="entry name" value="NAD(P)-binding Rossmann-like Domain"/>
    <property type="match status" value="1"/>
</dbReference>
<dbReference type="SUPFAM" id="SSF51735">
    <property type="entry name" value="NAD(P)-binding Rossmann-fold domains"/>
    <property type="match status" value="1"/>
</dbReference>
<keyword evidence="1 4" id="KW-0560">Oxidoreductase</keyword>
<feature type="domain" description="Mannitol dehydrogenase N-terminal" evidence="2">
    <location>
        <begin position="4"/>
        <end position="251"/>
    </location>
</feature>
<dbReference type="PRINTS" id="PR00084">
    <property type="entry name" value="MTLDHDRGNASE"/>
</dbReference>
<dbReference type="GO" id="GO:0047813">
    <property type="term" value="F:D-arabinitol 4-dehydrogenase activity"/>
    <property type="evidence" value="ECO:0007669"/>
    <property type="project" value="UniProtKB-EC"/>
</dbReference>
<dbReference type="NCBIfam" id="NF043014">
    <property type="entry name" value="DArabDhDalD"/>
    <property type="match status" value="1"/>
</dbReference>